<name>A0A368TMC1_9GAMM</name>
<accession>A0A368TMC1</accession>
<dbReference type="InterPro" id="IPR043502">
    <property type="entry name" value="DNA/RNA_pol_sf"/>
</dbReference>
<proteinExistence type="inferred from homology"/>
<dbReference type="Proteomes" id="UP000253204">
    <property type="component" value="Unassembled WGS sequence"/>
</dbReference>
<keyword evidence="4" id="KW-1185">Reference proteome</keyword>
<dbReference type="RefSeq" id="WP_114488779.1">
    <property type="nucleotide sequence ID" value="NZ_CBCSHM010000171.1"/>
</dbReference>
<organism evidence="3 4">
    <name type="scientific">Vreelandella rituensis</name>
    <dbReference type="NCBI Taxonomy" id="2282306"/>
    <lineage>
        <taxon>Bacteria</taxon>
        <taxon>Pseudomonadati</taxon>
        <taxon>Pseudomonadota</taxon>
        <taxon>Gammaproteobacteria</taxon>
        <taxon>Oceanospirillales</taxon>
        <taxon>Halomonadaceae</taxon>
        <taxon>Vreelandella</taxon>
    </lineage>
</organism>
<feature type="domain" description="Reverse transcriptase" evidence="2">
    <location>
        <begin position="73"/>
        <end position="236"/>
    </location>
</feature>
<comment type="similarity">
    <text evidence="1">Belongs to the bacterial reverse transcriptase family.</text>
</comment>
<evidence type="ECO:0000256" key="1">
    <source>
        <dbReference type="ARBA" id="ARBA00034120"/>
    </source>
</evidence>
<sequence>MSDDMNGLRRIEKLRQLNTANGEWVNRDVYRLLLKEDVLIAAYETIKSKAGNMTPGSNGKTLDGTSLASLRRTIERLKDESFQFSPSRRVDIPKRNGKTRPLGIAPPNEKIVQKAIEMILTAIYEPSFSESSHGFRPERGCHTALKQVMTWSNVKWIVEGDIKGFFDAISHKKLIDILRKKIIDERFINLIWKSLRAGYVTFDGSISGANKKGTFHNSLKGTPQGSIVTPLTILHN</sequence>
<protein>
    <recommendedName>
        <fullName evidence="2">Reverse transcriptase domain-containing protein</fullName>
    </recommendedName>
</protein>
<dbReference type="InterPro" id="IPR000477">
    <property type="entry name" value="RT_dom"/>
</dbReference>
<evidence type="ECO:0000313" key="4">
    <source>
        <dbReference type="Proteomes" id="UP000253204"/>
    </source>
</evidence>
<reference evidence="3 4" key="1">
    <citation type="submission" date="2018-07" db="EMBL/GenBank/DDBJ databases">
        <title>Halomonas rutogse sp. nov., isolated from Lake TangqianCo on Tibetan Plateau.</title>
        <authorList>
            <person name="Lu H."/>
            <person name="Xing P."/>
            <person name="Wu Q."/>
        </authorList>
    </citation>
    <scope>NUCLEOTIDE SEQUENCE [LARGE SCALE GENOMIC DNA]</scope>
    <source>
        <strain evidence="3 4">TQ8S</strain>
    </source>
</reference>
<dbReference type="PANTHER" id="PTHR34047">
    <property type="entry name" value="NUCLEAR INTRON MATURASE 1, MITOCHONDRIAL-RELATED"/>
    <property type="match status" value="1"/>
</dbReference>
<comment type="caution">
    <text evidence="3">The sequence shown here is derived from an EMBL/GenBank/DDBJ whole genome shotgun (WGS) entry which is preliminary data.</text>
</comment>
<dbReference type="PANTHER" id="PTHR34047:SF8">
    <property type="entry name" value="PROTEIN YKFC"/>
    <property type="match status" value="1"/>
</dbReference>
<gene>
    <name evidence="3" type="ORF">DU506_21070</name>
</gene>
<dbReference type="Pfam" id="PF00078">
    <property type="entry name" value="RVT_1"/>
    <property type="match status" value="1"/>
</dbReference>
<dbReference type="PROSITE" id="PS50878">
    <property type="entry name" value="RT_POL"/>
    <property type="match status" value="1"/>
</dbReference>
<evidence type="ECO:0000313" key="3">
    <source>
        <dbReference type="EMBL" id="RCV85660.1"/>
    </source>
</evidence>
<dbReference type="OrthoDB" id="9793236at2"/>
<dbReference type="AlphaFoldDB" id="A0A368TMC1"/>
<dbReference type="EMBL" id="QPIJ01000137">
    <property type="protein sequence ID" value="RCV85660.1"/>
    <property type="molecule type" value="Genomic_DNA"/>
</dbReference>
<dbReference type="InterPro" id="IPR051083">
    <property type="entry name" value="GrpII_Intron_Splice-Mob/Def"/>
</dbReference>
<evidence type="ECO:0000259" key="2">
    <source>
        <dbReference type="PROSITE" id="PS50878"/>
    </source>
</evidence>
<dbReference type="CDD" id="cd01651">
    <property type="entry name" value="RT_G2_intron"/>
    <property type="match status" value="1"/>
</dbReference>
<dbReference type="SUPFAM" id="SSF56672">
    <property type="entry name" value="DNA/RNA polymerases"/>
    <property type="match status" value="1"/>
</dbReference>